<accession>A0A7D9EYY4</accession>
<organism evidence="1 2">
    <name type="scientific">Paramuricea clavata</name>
    <name type="common">Red gorgonian</name>
    <name type="synonym">Violescent sea-whip</name>
    <dbReference type="NCBI Taxonomy" id="317549"/>
    <lineage>
        <taxon>Eukaryota</taxon>
        <taxon>Metazoa</taxon>
        <taxon>Cnidaria</taxon>
        <taxon>Anthozoa</taxon>
        <taxon>Octocorallia</taxon>
        <taxon>Malacalcyonacea</taxon>
        <taxon>Plexauridae</taxon>
        <taxon>Paramuricea</taxon>
    </lineage>
</organism>
<sequence length="81" mass="9447">EVHLYLQRKSCQVMLLEVQSWSLQESAFFFVKNMQDVLDLMSEQVSMMKTASLLTSLNAKIKQAQRKENGSCSVIWMRFVQ</sequence>
<evidence type="ECO:0000313" key="1">
    <source>
        <dbReference type="EMBL" id="CAB4020461.1"/>
    </source>
</evidence>
<reference evidence="1" key="1">
    <citation type="submission" date="2020-04" db="EMBL/GenBank/DDBJ databases">
        <authorList>
            <person name="Alioto T."/>
            <person name="Alioto T."/>
            <person name="Gomez Garrido J."/>
        </authorList>
    </citation>
    <scope>NUCLEOTIDE SEQUENCE</scope>
    <source>
        <strain evidence="1">A484AB</strain>
    </source>
</reference>
<dbReference type="Proteomes" id="UP001152795">
    <property type="component" value="Unassembled WGS sequence"/>
</dbReference>
<feature type="non-terminal residue" evidence="1">
    <location>
        <position position="1"/>
    </location>
</feature>
<dbReference type="AlphaFoldDB" id="A0A7D9EYY4"/>
<gene>
    <name evidence="1" type="ORF">PACLA_8A015417</name>
</gene>
<keyword evidence="2" id="KW-1185">Reference proteome</keyword>
<protein>
    <submittedName>
        <fullName evidence="1">Uncharacterized protein</fullName>
    </submittedName>
</protein>
<dbReference type="EMBL" id="CACRXK020010964">
    <property type="protein sequence ID" value="CAB4020461.1"/>
    <property type="molecule type" value="Genomic_DNA"/>
</dbReference>
<evidence type="ECO:0000313" key="2">
    <source>
        <dbReference type="Proteomes" id="UP001152795"/>
    </source>
</evidence>
<proteinExistence type="predicted"/>
<name>A0A7D9EYY4_PARCT</name>
<comment type="caution">
    <text evidence="1">The sequence shown here is derived from an EMBL/GenBank/DDBJ whole genome shotgun (WGS) entry which is preliminary data.</text>
</comment>